<dbReference type="EMBL" id="JBEYBN010000001">
    <property type="protein sequence ID" value="MEU2264898.1"/>
    <property type="molecule type" value="Genomic_DNA"/>
</dbReference>
<dbReference type="RefSeq" id="WP_359784192.1">
    <property type="nucleotide sequence ID" value="NZ_JBEYBN010000001.1"/>
</dbReference>
<gene>
    <name evidence="1" type="ORF">ABZ568_00290</name>
</gene>
<reference evidence="1 2" key="1">
    <citation type="submission" date="2024-06" db="EMBL/GenBank/DDBJ databases">
        <title>The Natural Products Discovery Center: Release of the First 8490 Sequenced Strains for Exploring Actinobacteria Biosynthetic Diversity.</title>
        <authorList>
            <person name="Kalkreuter E."/>
            <person name="Kautsar S.A."/>
            <person name="Yang D."/>
            <person name="Bader C.D."/>
            <person name="Teijaro C.N."/>
            <person name="Fluegel L."/>
            <person name="Davis C.M."/>
            <person name="Simpson J.R."/>
            <person name="Lauterbach L."/>
            <person name="Steele A.D."/>
            <person name="Gui C."/>
            <person name="Meng S."/>
            <person name="Li G."/>
            <person name="Viehrig K."/>
            <person name="Ye F."/>
            <person name="Su P."/>
            <person name="Kiefer A.F."/>
            <person name="Nichols A."/>
            <person name="Cepeda A.J."/>
            <person name="Yan W."/>
            <person name="Fan B."/>
            <person name="Jiang Y."/>
            <person name="Adhikari A."/>
            <person name="Zheng C.-J."/>
            <person name="Schuster L."/>
            <person name="Cowan T.M."/>
            <person name="Smanski M.J."/>
            <person name="Chevrette M.G."/>
            <person name="De Carvalho L.P.S."/>
            <person name="Shen B."/>
        </authorList>
    </citation>
    <scope>NUCLEOTIDE SEQUENCE [LARGE SCALE GENOMIC DNA]</scope>
    <source>
        <strain evidence="1 2">NPDC019583</strain>
    </source>
</reference>
<sequence>MIPFITQRKGEEAGPANFYLLRARVGGELRLFYGDEDPRDRPLRNMLWARCSFSTDEDGLPIGEPVWKWMHPYRQMGTMFANRCQVCTRPARTPLGWIFLAGPKDQDPDSPLVWTNQPPVCTRHVRTTAKLCPHMEENPMVFLAESAPLHGVLGAVYDRGLGSSVDVVERPGEPVKFDDPRAPRVLASQLVRRLTSFRVLSVDELLDQLSRVEVPAQAG</sequence>
<name>A0ABV2XLM9_9ACTN</name>
<proteinExistence type="predicted"/>
<evidence type="ECO:0000313" key="1">
    <source>
        <dbReference type="EMBL" id="MEU2264898.1"/>
    </source>
</evidence>
<organism evidence="1 2">
    <name type="scientific">Streptomyces olindensis</name>
    <dbReference type="NCBI Taxonomy" id="358823"/>
    <lineage>
        <taxon>Bacteria</taxon>
        <taxon>Bacillati</taxon>
        <taxon>Actinomycetota</taxon>
        <taxon>Actinomycetes</taxon>
        <taxon>Kitasatosporales</taxon>
        <taxon>Streptomycetaceae</taxon>
        <taxon>Streptomyces</taxon>
    </lineage>
</organism>
<protein>
    <submittedName>
        <fullName evidence="1">Uncharacterized protein</fullName>
    </submittedName>
</protein>
<accession>A0ABV2XLM9</accession>
<comment type="caution">
    <text evidence="1">The sequence shown here is derived from an EMBL/GenBank/DDBJ whole genome shotgun (WGS) entry which is preliminary data.</text>
</comment>
<dbReference type="Proteomes" id="UP001550603">
    <property type="component" value="Unassembled WGS sequence"/>
</dbReference>
<keyword evidence="2" id="KW-1185">Reference proteome</keyword>
<evidence type="ECO:0000313" key="2">
    <source>
        <dbReference type="Proteomes" id="UP001550603"/>
    </source>
</evidence>